<evidence type="ECO:0000256" key="1">
    <source>
        <dbReference type="ARBA" id="ARBA00022485"/>
    </source>
</evidence>
<name>F7VCR7_9PROT</name>
<dbReference type="InterPro" id="IPR004453">
    <property type="entry name" value="QueG"/>
</dbReference>
<keyword evidence="2" id="KW-0479">Metal-binding</keyword>
<evidence type="ECO:0000313" key="7">
    <source>
        <dbReference type="Proteomes" id="UP000004319"/>
    </source>
</evidence>
<gene>
    <name evidence="6" type="ORF">ATPR_1166</name>
</gene>
<dbReference type="EMBL" id="BABS01000025">
    <property type="protein sequence ID" value="GAA08162.1"/>
    <property type="molecule type" value="Genomic_DNA"/>
</dbReference>
<evidence type="ECO:0000256" key="3">
    <source>
        <dbReference type="ARBA" id="ARBA00023004"/>
    </source>
</evidence>
<keyword evidence="4" id="KW-0411">Iron-sulfur</keyword>
<feature type="domain" description="4Fe-4S ferredoxin-type" evidence="5">
    <location>
        <begin position="37"/>
        <end position="66"/>
    </location>
</feature>
<keyword evidence="1" id="KW-0004">4Fe-4S</keyword>
<reference evidence="6 7" key="1">
    <citation type="journal article" date="2011" name="Biochem. Biophys. Res. Commun.">
        <title>Increased number of Arginine-based salt bridges contributes to the thermotolerance of thermotolerant acetic acid bacteria, Acetobacter tropicalis SKU1100.</title>
        <authorList>
            <person name="Matsutani M."/>
            <person name="Hirakawa H."/>
            <person name="Nishikura M."/>
            <person name="Soemphol W."/>
            <person name="Ali I.A.I."/>
            <person name="Yakushi T."/>
            <person name="Matsushita K."/>
        </authorList>
    </citation>
    <scope>NUCLEOTIDE SEQUENCE [LARGE SCALE GENOMIC DNA]</scope>
    <source>
        <strain evidence="6 7">NBRC 101654</strain>
    </source>
</reference>
<dbReference type="SUPFAM" id="SSF46548">
    <property type="entry name" value="alpha-helical ferredoxin"/>
    <property type="match status" value="1"/>
</dbReference>
<dbReference type="GO" id="GO:0051539">
    <property type="term" value="F:4 iron, 4 sulfur cluster binding"/>
    <property type="evidence" value="ECO:0007669"/>
    <property type="project" value="UniProtKB-KW"/>
</dbReference>
<dbReference type="GO" id="GO:0008616">
    <property type="term" value="P:tRNA queuosine(34) biosynthetic process"/>
    <property type="evidence" value="ECO:0007669"/>
    <property type="project" value="InterPro"/>
</dbReference>
<evidence type="ECO:0000313" key="6">
    <source>
        <dbReference type="EMBL" id="GAA08162.1"/>
    </source>
</evidence>
<dbReference type="InterPro" id="IPR017896">
    <property type="entry name" value="4Fe4S_Fe-S-bd"/>
</dbReference>
<dbReference type="InterPro" id="IPR017900">
    <property type="entry name" value="4Fe4S_Fe_S_CS"/>
</dbReference>
<dbReference type="GO" id="GO:0052693">
    <property type="term" value="F:epoxyqueuosine reductase activity"/>
    <property type="evidence" value="ECO:0007669"/>
    <property type="project" value="TreeGrafter"/>
</dbReference>
<evidence type="ECO:0000256" key="2">
    <source>
        <dbReference type="ARBA" id="ARBA00022723"/>
    </source>
</evidence>
<comment type="caution">
    <text evidence="6">The sequence shown here is derived from an EMBL/GenBank/DDBJ whole genome shotgun (WGS) entry which is preliminary data.</text>
</comment>
<keyword evidence="3" id="KW-0408">Iron</keyword>
<dbReference type="PANTHER" id="PTHR30002">
    <property type="entry name" value="EPOXYQUEUOSINE REDUCTASE"/>
    <property type="match status" value="1"/>
</dbReference>
<dbReference type="GO" id="GO:0046872">
    <property type="term" value="F:metal ion binding"/>
    <property type="evidence" value="ECO:0007669"/>
    <property type="project" value="UniProtKB-KW"/>
</dbReference>
<dbReference type="Proteomes" id="UP000004319">
    <property type="component" value="Unassembled WGS sequence"/>
</dbReference>
<dbReference type="NCBIfam" id="TIGR00276">
    <property type="entry name" value="tRNA epoxyqueuosine(34) reductase QueG"/>
    <property type="match status" value="1"/>
</dbReference>
<dbReference type="Gene3D" id="3.30.70.20">
    <property type="match status" value="1"/>
</dbReference>
<dbReference type="Pfam" id="PF13484">
    <property type="entry name" value="Fer4_16"/>
    <property type="match status" value="1"/>
</dbReference>
<proteinExistence type="predicted"/>
<dbReference type="AlphaFoldDB" id="F7VCR7"/>
<protein>
    <submittedName>
        <fullName evidence="6">Iron-sulfur cluster-binding protein</fullName>
    </submittedName>
</protein>
<evidence type="ECO:0000256" key="4">
    <source>
        <dbReference type="ARBA" id="ARBA00023014"/>
    </source>
</evidence>
<dbReference type="PANTHER" id="PTHR30002:SF4">
    <property type="entry name" value="EPOXYQUEUOSINE REDUCTASE"/>
    <property type="match status" value="1"/>
</dbReference>
<sequence length="206" mass="22472">MAEQAGLGWQGKHTNLVSRTHGSWLFLGEIYTTLALPASPPSGGSCGSCTRCLTACPTQAFPEPYKMDARRCISYLTIEHSGPIPHALRPAIGTHIYGCDDCLAVCPWNRFAQTSRQIKLQPRPDLIAPELATLSQLDDASFRQMFSGSPIKRIGRNRFVRNVLIAIGNSGEPSLLPRAEKLLTDTDPVVAEAAQWATLRLKENGS</sequence>
<evidence type="ECO:0000259" key="5">
    <source>
        <dbReference type="PROSITE" id="PS51379"/>
    </source>
</evidence>
<accession>F7VCR7</accession>
<organism evidence="6 7">
    <name type="scientific">Acetobacter tropicalis NBRC 101654</name>
    <dbReference type="NCBI Taxonomy" id="749388"/>
    <lineage>
        <taxon>Bacteria</taxon>
        <taxon>Pseudomonadati</taxon>
        <taxon>Pseudomonadota</taxon>
        <taxon>Alphaproteobacteria</taxon>
        <taxon>Acetobacterales</taxon>
        <taxon>Acetobacteraceae</taxon>
        <taxon>Acetobacter</taxon>
    </lineage>
</organism>
<dbReference type="PROSITE" id="PS00198">
    <property type="entry name" value="4FE4S_FER_1"/>
    <property type="match status" value="1"/>
</dbReference>
<dbReference type="PROSITE" id="PS51379">
    <property type="entry name" value="4FE4S_FER_2"/>
    <property type="match status" value="1"/>
</dbReference>